<proteinExistence type="inferred from homology"/>
<dbReference type="RefSeq" id="WP_009601101.1">
    <property type="nucleotide sequence ID" value="NZ_CXOI01000005.1"/>
</dbReference>
<evidence type="ECO:0000256" key="2">
    <source>
        <dbReference type="ARBA" id="ARBA00022801"/>
    </source>
</evidence>
<name>A0A0K2ZBZ4_9XANT</name>
<dbReference type="HAMAP" id="MF_01440">
    <property type="entry name" value="CheD"/>
    <property type="match status" value="1"/>
</dbReference>
<reference evidence="5" key="1">
    <citation type="submission" date="2015-07" db="EMBL/GenBank/DDBJ databases">
        <authorList>
            <person name="Wibberg D."/>
        </authorList>
    </citation>
    <scope>NUCLEOTIDE SEQUENCE [LARGE SCALE GENOMIC DNA]</scope>
</reference>
<dbReference type="InterPro" id="IPR011324">
    <property type="entry name" value="Cytotoxic_necrot_fac-like_cat"/>
</dbReference>
<dbReference type="CDD" id="cd16352">
    <property type="entry name" value="CheD"/>
    <property type="match status" value="1"/>
</dbReference>
<evidence type="ECO:0000313" key="4">
    <source>
        <dbReference type="EMBL" id="CTP82611.1"/>
    </source>
</evidence>
<dbReference type="NCBIfam" id="NF010013">
    <property type="entry name" value="PRK13487.1"/>
    <property type="match status" value="1"/>
</dbReference>
<keyword evidence="2 3" id="KW-0378">Hydrolase</keyword>
<comment type="similarity">
    <text evidence="3">Belongs to the CheD family.</text>
</comment>
<keyword evidence="5" id="KW-1185">Reference proteome</keyword>
<dbReference type="InterPro" id="IPR005659">
    <property type="entry name" value="Chemorcpt_Glu_NH3ase_CheD"/>
</dbReference>
<dbReference type="InterPro" id="IPR038592">
    <property type="entry name" value="CheD-like_sf"/>
</dbReference>
<organism evidence="4 5">
    <name type="scientific">Xanthomonas graminis pv. arrhenatheri LMG 727</name>
    <dbReference type="NCBI Taxonomy" id="1195923"/>
    <lineage>
        <taxon>Bacteria</taxon>
        <taxon>Pseudomonadati</taxon>
        <taxon>Pseudomonadota</taxon>
        <taxon>Gammaproteobacteria</taxon>
        <taxon>Lysobacterales</taxon>
        <taxon>Lysobacteraceae</taxon>
        <taxon>Xanthomonas</taxon>
        <taxon>Xanthomonas translucens group</taxon>
        <taxon>Xanthomonas graminis</taxon>
    </lineage>
</organism>
<accession>A0A0K2ZBZ4</accession>
<evidence type="ECO:0000256" key="3">
    <source>
        <dbReference type="HAMAP-Rule" id="MF_01440"/>
    </source>
</evidence>
<dbReference type="PANTHER" id="PTHR35147:SF2">
    <property type="entry name" value="CHEMORECEPTOR GLUTAMINE DEAMIDASE CHED-RELATED"/>
    <property type="match status" value="1"/>
</dbReference>
<dbReference type="Gene3D" id="3.30.1330.200">
    <property type="match status" value="1"/>
</dbReference>
<evidence type="ECO:0000256" key="1">
    <source>
        <dbReference type="ARBA" id="ARBA00022500"/>
    </source>
</evidence>
<comment type="function">
    <text evidence="3">Probably deamidates glutamine residues to glutamate on methyl-accepting chemotaxis receptors (MCPs), playing an important role in chemotaxis.</text>
</comment>
<protein>
    <recommendedName>
        <fullName evidence="3">Probable chemoreceptor glutamine deamidase CheD</fullName>
        <ecNumber evidence="3">3.5.1.44</ecNumber>
    </recommendedName>
</protein>
<dbReference type="PANTHER" id="PTHR35147">
    <property type="entry name" value="CHEMORECEPTOR GLUTAMINE DEAMIDASE CHED-RELATED"/>
    <property type="match status" value="1"/>
</dbReference>
<dbReference type="AlphaFoldDB" id="A0A0K2ZBZ4"/>
<dbReference type="EC" id="3.5.1.44" evidence="3"/>
<gene>
    <name evidence="3 4" type="primary">cheD</name>
    <name evidence="4" type="ORF">XTALMG727_0320</name>
</gene>
<keyword evidence="4" id="KW-0675">Receptor</keyword>
<dbReference type="GO" id="GO:0050568">
    <property type="term" value="F:protein-glutamine glutaminase activity"/>
    <property type="evidence" value="ECO:0007669"/>
    <property type="project" value="UniProtKB-UniRule"/>
</dbReference>
<evidence type="ECO:0000313" key="5">
    <source>
        <dbReference type="Proteomes" id="UP000046187"/>
    </source>
</evidence>
<keyword evidence="1 3" id="KW-0145">Chemotaxis</keyword>
<dbReference type="SUPFAM" id="SSF64438">
    <property type="entry name" value="CNF1/YfiH-like putative cysteine hydrolases"/>
    <property type="match status" value="1"/>
</dbReference>
<dbReference type="GO" id="GO:0006935">
    <property type="term" value="P:chemotaxis"/>
    <property type="evidence" value="ECO:0007669"/>
    <property type="project" value="UniProtKB-UniRule"/>
</dbReference>
<dbReference type="GeneID" id="98193195"/>
<comment type="catalytic activity">
    <reaction evidence="3">
        <text>L-glutaminyl-[protein] + H2O = L-glutamyl-[protein] + NH4(+)</text>
        <dbReference type="Rhea" id="RHEA:16441"/>
        <dbReference type="Rhea" id="RHEA-COMP:10207"/>
        <dbReference type="Rhea" id="RHEA-COMP:10208"/>
        <dbReference type="ChEBI" id="CHEBI:15377"/>
        <dbReference type="ChEBI" id="CHEBI:28938"/>
        <dbReference type="ChEBI" id="CHEBI:29973"/>
        <dbReference type="ChEBI" id="CHEBI:30011"/>
        <dbReference type="EC" id="3.5.1.44"/>
    </reaction>
</comment>
<dbReference type="Pfam" id="PF03975">
    <property type="entry name" value="CheD"/>
    <property type="match status" value="1"/>
</dbReference>
<dbReference type="Proteomes" id="UP000046187">
    <property type="component" value="Unassembled WGS sequence"/>
</dbReference>
<dbReference type="GeneID" id="66890815"/>
<sequence length="200" mass="21788">MRAATMVADQVMRYHDTRFQTIAAKLLPTQYLVVDDDTALTTILGSCVAACIRDPLLKIGGMNHFMLPDGQAGDGAPARYGSYAMEVLINDLLKRGASRSRLEAKVFGGGNVLKGFTNNPVGTRNAEFVLQYLKAEQIPVVAEDLRGIHPRKIWFFPTTGRVVVQRLPHAHEEAEVAAAESAVRARLAKAPVTGAVELFE</sequence>
<dbReference type="EMBL" id="CXOI01000005">
    <property type="protein sequence ID" value="CTP82611.1"/>
    <property type="molecule type" value="Genomic_DNA"/>
</dbReference>